<keyword evidence="2" id="KW-0808">Transferase</keyword>
<dbReference type="OrthoDB" id="823685at2"/>
<dbReference type="EMBL" id="CP027062">
    <property type="protein sequence ID" value="AVI51448.1"/>
    <property type="molecule type" value="Genomic_DNA"/>
</dbReference>
<accession>A0A2S0HXU3</accession>
<dbReference type="Proteomes" id="UP000238442">
    <property type="component" value="Chromosome"/>
</dbReference>
<name>A0A2S0HXU3_9FLAO</name>
<dbReference type="CDD" id="cd03801">
    <property type="entry name" value="GT4_PimA-like"/>
    <property type="match status" value="1"/>
</dbReference>
<dbReference type="SUPFAM" id="SSF53756">
    <property type="entry name" value="UDP-Glycosyltransferase/glycogen phosphorylase"/>
    <property type="match status" value="1"/>
</dbReference>
<dbReference type="RefSeq" id="WP_105216688.1">
    <property type="nucleotide sequence ID" value="NZ_CP027062.1"/>
</dbReference>
<evidence type="ECO:0000313" key="2">
    <source>
        <dbReference type="EMBL" id="AVI51448.1"/>
    </source>
</evidence>
<dbReference type="Pfam" id="PF13692">
    <property type="entry name" value="Glyco_trans_1_4"/>
    <property type="match status" value="1"/>
</dbReference>
<feature type="domain" description="Glycosyltransferase subfamily 4-like N-terminal" evidence="1">
    <location>
        <begin position="13"/>
        <end position="162"/>
    </location>
</feature>
<dbReference type="Gene3D" id="3.40.50.2000">
    <property type="entry name" value="Glycogen Phosphorylase B"/>
    <property type="match status" value="2"/>
</dbReference>
<dbReference type="GO" id="GO:0016757">
    <property type="term" value="F:glycosyltransferase activity"/>
    <property type="evidence" value="ECO:0007669"/>
    <property type="project" value="UniProtKB-ARBA"/>
</dbReference>
<gene>
    <name evidence="2" type="ORF">C5O00_09790</name>
</gene>
<evidence type="ECO:0000259" key="1">
    <source>
        <dbReference type="Pfam" id="PF13439"/>
    </source>
</evidence>
<protein>
    <submittedName>
        <fullName evidence="2">Glycosyltransferase</fullName>
    </submittedName>
</protein>
<dbReference type="AlphaFoldDB" id="A0A2S0HXU3"/>
<dbReference type="PANTHER" id="PTHR12526:SF630">
    <property type="entry name" value="GLYCOSYLTRANSFERASE"/>
    <property type="match status" value="1"/>
</dbReference>
<evidence type="ECO:0000313" key="3">
    <source>
        <dbReference type="Proteomes" id="UP000238442"/>
    </source>
</evidence>
<sequence>MKVLQLIDSLSTGGAERMAITLANELMREGIDSHLCVSRKEGLLKESISAKVGYVFLGKKNALDLPTFKKLLRYVRQKKITVIHAHSTSYFWGAMVKRMIPSVRLVWHDHYGDSEHLSERRYGMLKRNAGRFDAVISVNEKLKHWAEQTLKCEEVHFVKNFVTDGSSVPAEIGLPGKAGGRIVCLANLRPQKDHFNLLRAFNKISAEVEEASLHLIGGHDNPGYIEELKAMLTDNTMKMVYFHGAQKGVQALLKEADIGVLSSRSEGLPIALLEYGMASLPVVCTNVGQCGEVVSTFGKIVPSGDSAALASEMKFYLNNPETALNDGRHFREHIERNYSFKAILPQLLEIYKGENR</sequence>
<proteinExistence type="predicted"/>
<dbReference type="InterPro" id="IPR028098">
    <property type="entry name" value="Glyco_trans_4-like_N"/>
</dbReference>
<reference evidence="2 3" key="1">
    <citation type="submission" date="2018-02" db="EMBL/GenBank/DDBJ databases">
        <title>Genomic analysis of the strain RR4-38 isolated from a seawater recirculating aquaculture system.</title>
        <authorList>
            <person name="Kim Y.-S."/>
            <person name="Jang Y.H."/>
            <person name="Kim K.-H."/>
        </authorList>
    </citation>
    <scope>NUCLEOTIDE SEQUENCE [LARGE SCALE GENOMIC DNA]</scope>
    <source>
        <strain evidence="2 3">RR4-38</strain>
    </source>
</reference>
<dbReference type="KEGG" id="aue:C5O00_09790"/>
<dbReference type="PANTHER" id="PTHR12526">
    <property type="entry name" value="GLYCOSYLTRANSFERASE"/>
    <property type="match status" value="1"/>
</dbReference>
<dbReference type="Pfam" id="PF13439">
    <property type="entry name" value="Glyco_transf_4"/>
    <property type="match status" value="1"/>
</dbReference>
<keyword evidence="3" id="KW-1185">Reference proteome</keyword>
<organism evidence="2 3">
    <name type="scientific">Pukyongia salina</name>
    <dbReference type="NCBI Taxonomy" id="2094025"/>
    <lineage>
        <taxon>Bacteria</taxon>
        <taxon>Pseudomonadati</taxon>
        <taxon>Bacteroidota</taxon>
        <taxon>Flavobacteriia</taxon>
        <taxon>Flavobacteriales</taxon>
        <taxon>Flavobacteriaceae</taxon>
        <taxon>Pukyongia</taxon>
    </lineage>
</organism>